<evidence type="ECO:0000313" key="2">
    <source>
        <dbReference type="Proteomes" id="UP000600247"/>
    </source>
</evidence>
<keyword evidence="2" id="KW-1185">Reference proteome</keyword>
<dbReference type="AlphaFoldDB" id="A0A917HEW0"/>
<organism evidence="1 2">
    <name type="scientific">Paenibacillus radicis</name>
    <name type="common">ex Gao et al. 2016</name>
    <dbReference type="NCBI Taxonomy" id="1737354"/>
    <lineage>
        <taxon>Bacteria</taxon>
        <taxon>Bacillati</taxon>
        <taxon>Bacillota</taxon>
        <taxon>Bacilli</taxon>
        <taxon>Bacillales</taxon>
        <taxon>Paenibacillaceae</taxon>
        <taxon>Paenibacillus</taxon>
    </lineage>
</organism>
<dbReference type="EMBL" id="BMHY01000007">
    <property type="protein sequence ID" value="GGG76341.1"/>
    <property type="molecule type" value="Genomic_DNA"/>
</dbReference>
<proteinExistence type="predicted"/>
<protein>
    <submittedName>
        <fullName evidence="1">Uncharacterized protein</fullName>
    </submittedName>
</protein>
<sequence>MIPFERSWPYDIVMNDVYVPSCPFCGADNVLIPLRVKEIADIQHGKKKLLVFPCCHNKATIVDMDNDYLLADQALRTIRS</sequence>
<dbReference type="Proteomes" id="UP000600247">
    <property type="component" value="Unassembled WGS sequence"/>
</dbReference>
<dbReference type="RefSeq" id="WP_188890589.1">
    <property type="nucleotide sequence ID" value="NZ_BMHY01000007.1"/>
</dbReference>
<comment type="caution">
    <text evidence="1">The sequence shown here is derived from an EMBL/GenBank/DDBJ whole genome shotgun (WGS) entry which is preliminary data.</text>
</comment>
<accession>A0A917HEW0</accession>
<gene>
    <name evidence="1" type="ORF">GCM10010918_36060</name>
</gene>
<reference evidence="1 2" key="1">
    <citation type="journal article" date="2014" name="Int. J. Syst. Evol. Microbiol.">
        <title>Complete genome sequence of Corynebacterium casei LMG S-19264T (=DSM 44701T), isolated from a smear-ripened cheese.</title>
        <authorList>
            <consortium name="US DOE Joint Genome Institute (JGI-PGF)"/>
            <person name="Walter F."/>
            <person name="Albersmeier A."/>
            <person name="Kalinowski J."/>
            <person name="Ruckert C."/>
        </authorList>
    </citation>
    <scope>NUCLEOTIDE SEQUENCE [LARGE SCALE GENOMIC DNA]</scope>
    <source>
        <strain evidence="1 2">CGMCC 1.15286</strain>
    </source>
</reference>
<evidence type="ECO:0000313" key="1">
    <source>
        <dbReference type="EMBL" id="GGG76341.1"/>
    </source>
</evidence>
<name>A0A917HEW0_9BACL</name>